<keyword evidence="4 11" id="KW-0813">Transport</keyword>
<organism evidence="12">
    <name type="scientific">Cacopsylla melanoneura</name>
    <dbReference type="NCBI Taxonomy" id="428564"/>
    <lineage>
        <taxon>Eukaryota</taxon>
        <taxon>Metazoa</taxon>
        <taxon>Ecdysozoa</taxon>
        <taxon>Arthropoda</taxon>
        <taxon>Hexapoda</taxon>
        <taxon>Insecta</taxon>
        <taxon>Pterygota</taxon>
        <taxon>Neoptera</taxon>
        <taxon>Paraneoptera</taxon>
        <taxon>Hemiptera</taxon>
        <taxon>Sternorrhyncha</taxon>
        <taxon>Psylloidea</taxon>
        <taxon>Psyllidae</taxon>
        <taxon>Psyllinae</taxon>
        <taxon>Cacopsylla</taxon>
    </lineage>
</organism>
<dbReference type="Pfam" id="PF04800">
    <property type="entry name" value="NDUS4"/>
    <property type="match status" value="1"/>
</dbReference>
<dbReference type="EMBL" id="HBUF01222952">
    <property type="protein sequence ID" value="CAG6670230.1"/>
    <property type="molecule type" value="Transcribed_RNA"/>
</dbReference>
<keyword evidence="10 11" id="KW-0472">Membrane</keyword>
<accession>A0A8D8SL84</accession>
<dbReference type="AlphaFoldDB" id="A0A8D8SL84"/>
<comment type="similarity">
    <text evidence="2 11">Belongs to the complex I NDUFS4 subunit family.</text>
</comment>
<evidence type="ECO:0000313" key="12">
    <source>
        <dbReference type="EMBL" id="CAG6670230.1"/>
    </source>
</evidence>
<evidence type="ECO:0000256" key="2">
    <source>
        <dbReference type="ARBA" id="ARBA00005882"/>
    </source>
</evidence>
<keyword evidence="9 11" id="KW-0496">Mitochondrion</keyword>
<keyword evidence="6 11" id="KW-0999">Mitochondrion inner membrane</keyword>
<protein>
    <recommendedName>
        <fullName evidence="3 11">NADH dehydrogenase [ubiquinone] iron-sulfur protein 4, mitochondrial</fullName>
    </recommendedName>
</protein>
<dbReference type="FunFam" id="3.30.160.190:FF:000001">
    <property type="entry name" value="NADH-ubiquinone oxidoreductase 21 kDa subunit mitochondrial"/>
    <property type="match status" value="1"/>
</dbReference>
<dbReference type="InterPro" id="IPR038532">
    <property type="entry name" value="NDUFS4-like_sf"/>
</dbReference>
<evidence type="ECO:0000256" key="6">
    <source>
        <dbReference type="ARBA" id="ARBA00022792"/>
    </source>
</evidence>
<dbReference type="PANTHER" id="PTHR12219">
    <property type="entry name" value="NADH-UBIQUINONE OXIDOREDUCTASE"/>
    <property type="match status" value="1"/>
</dbReference>
<dbReference type="GO" id="GO:0005743">
    <property type="term" value="C:mitochondrial inner membrane"/>
    <property type="evidence" value="ECO:0007669"/>
    <property type="project" value="UniProtKB-SubCell"/>
</dbReference>
<evidence type="ECO:0000256" key="4">
    <source>
        <dbReference type="ARBA" id="ARBA00022448"/>
    </source>
</evidence>
<proteinExistence type="inferred from homology"/>
<evidence type="ECO:0000256" key="7">
    <source>
        <dbReference type="ARBA" id="ARBA00022946"/>
    </source>
</evidence>
<keyword evidence="8 11" id="KW-0249">Electron transport</keyword>
<reference evidence="12" key="1">
    <citation type="submission" date="2021-05" db="EMBL/GenBank/DDBJ databases">
        <authorList>
            <person name="Alioto T."/>
            <person name="Alioto T."/>
            <person name="Gomez Garrido J."/>
        </authorList>
    </citation>
    <scope>NUCLEOTIDE SEQUENCE</scope>
</reference>
<evidence type="ECO:0000256" key="1">
    <source>
        <dbReference type="ARBA" id="ARBA00003195"/>
    </source>
</evidence>
<dbReference type="GO" id="GO:0022900">
    <property type="term" value="P:electron transport chain"/>
    <property type="evidence" value="ECO:0007669"/>
    <property type="project" value="InterPro"/>
</dbReference>
<evidence type="ECO:0000256" key="11">
    <source>
        <dbReference type="RuleBase" id="RU367010"/>
    </source>
</evidence>
<evidence type="ECO:0000256" key="5">
    <source>
        <dbReference type="ARBA" id="ARBA00022660"/>
    </source>
</evidence>
<name>A0A8D8SL84_9HEMI</name>
<dbReference type="PANTHER" id="PTHR12219:SF8">
    <property type="entry name" value="NADH DEHYDROGENASE [UBIQUINONE] IRON-SULFUR PROTEIN 4, MITOCHONDRIAL"/>
    <property type="match status" value="1"/>
</dbReference>
<comment type="function">
    <text evidence="1 11">Accessory subunit of the mitochondrial membrane respiratory chain NADH dehydrogenase (Complex I), that is believed not to be involved in catalysis. Complex I functions in the transfer of electrons from NADH to the respiratory chain. The immediate electron acceptor for the enzyme is believed to be ubiquinone.</text>
</comment>
<sequence length="180" mass="20534">MSSMIGSRLCRASVQLMRCQPLSKSVGCLSSVKSVDVTGPLDLKEISGKERKELQEYITVEQPMDISLIAGVPEEHIKTRLVRIATTPKTPMQSGTHNANNWFIQFDTRERWENPLMGWSSTGDPLSNLSVTFSSKEDAVQHCEKNGWKYFVEEPKWKTPKVKSYSFNFSWNKRTRTSTK</sequence>
<evidence type="ECO:0000256" key="8">
    <source>
        <dbReference type="ARBA" id="ARBA00022982"/>
    </source>
</evidence>
<evidence type="ECO:0000256" key="10">
    <source>
        <dbReference type="ARBA" id="ARBA00023136"/>
    </source>
</evidence>
<evidence type="ECO:0000256" key="3">
    <source>
        <dbReference type="ARBA" id="ARBA00015796"/>
    </source>
</evidence>
<keyword evidence="5 11" id="KW-0679">Respiratory chain</keyword>
<evidence type="ECO:0000256" key="9">
    <source>
        <dbReference type="ARBA" id="ARBA00023128"/>
    </source>
</evidence>
<keyword evidence="12" id="KW-0830">Ubiquinone</keyword>
<dbReference type="Gene3D" id="3.30.160.190">
    <property type="entry name" value="atu1810 like domain"/>
    <property type="match status" value="1"/>
</dbReference>
<keyword evidence="7 11" id="KW-0809">Transit peptide</keyword>
<dbReference type="InterPro" id="IPR006885">
    <property type="entry name" value="NADH_UbQ_FeS_4_mit-like"/>
</dbReference>
<comment type="subcellular location">
    <subcellularLocation>
        <location evidence="11">Mitochondrion inner membrane</location>
        <topology evidence="11">Peripheral membrane protein</topology>
        <orientation evidence="11">Matrix side</orientation>
    </subcellularLocation>
</comment>